<reference evidence="3 4" key="1">
    <citation type="submission" date="2017-04" db="EMBL/GenBank/DDBJ databases">
        <authorList>
            <person name="Afonso C.L."/>
            <person name="Miller P.J."/>
            <person name="Scott M.A."/>
            <person name="Spackman E."/>
            <person name="Goraichik I."/>
            <person name="Dimitrov K.M."/>
            <person name="Suarez D.L."/>
            <person name="Swayne D.E."/>
        </authorList>
    </citation>
    <scope>NUCLEOTIDE SEQUENCE [LARGE SCALE GENOMIC DNA]</scope>
    <source>
        <strain evidence="3 4">ToBE</strain>
    </source>
</reference>
<evidence type="ECO:0000259" key="1">
    <source>
        <dbReference type="Pfam" id="PF11823"/>
    </source>
</evidence>
<protein>
    <submittedName>
        <fullName evidence="3">Uncharacterized protein</fullName>
    </submittedName>
</protein>
<feature type="domain" description="DUF8182" evidence="2">
    <location>
        <begin position="97"/>
        <end position="180"/>
    </location>
</feature>
<dbReference type="AlphaFoldDB" id="A0A1W1W1Z7"/>
<dbReference type="STRING" id="698762.SAMN00808754_3009"/>
<proteinExistence type="predicted"/>
<dbReference type="OrthoDB" id="5416807at2"/>
<sequence>MILKWPGLATRAVQEKKNTRGIIIFPTVEEALKGEKVVKKAGYEGKLVAPPPALRKGCDLAVEIELVEQTAIARALQGQVYYIGIYPLEGSAELLQIVKIVYFPEHVMVKAGNMKIVFSKDTGIIVNISGGGCPDVPYLYTKLVGSHLETIPRPQDLGFTLCALMLDRAWEEALAIWKGGRLT</sequence>
<dbReference type="Pfam" id="PF26554">
    <property type="entry name" value="DUF8182"/>
    <property type="match status" value="1"/>
</dbReference>
<dbReference type="EMBL" id="LT838272">
    <property type="protein sequence ID" value="SMB99649.1"/>
    <property type="molecule type" value="Genomic_DNA"/>
</dbReference>
<feature type="domain" description="Putative Se/S carrier protein-like" evidence="1">
    <location>
        <begin position="21"/>
        <end position="86"/>
    </location>
</feature>
<evidence type="ECO:0000313" key="3">
    <source>
        <dbReference type="EMBL" id="SMB99649.1"/>
    </source>
</evidence>
<evidence type="ECO:0000313" key="4">
    <source>
        <dbReference type="Proteomes" id="UP000192569"/>
    </source>
</evidence>
<dbReference type="InterPro" id="IPR058495">
    <property type="entry name" value="DUF8182"/>
</dbReference>
<dbReference type="RefSeq" id="WP_084666674.1">
    <property type="nucleotide sequence ID" value="NZ_LT838272.1"/>
</dbReference>
<dbReference type="Pfam" id="PF11823">
    <property type="entry name" value="Se_S_carrier"/>
    <property type="match status" value="1"/>
</dbReference>
<organism evidence="3 4">
    <name type="scientific">Thermanaeromonas toyohensis ToBE</name>
    <dbReference type="NCBI Taxonomy" id="698762"/>
    <lineage>
        <taxon>Bacteria</taxon>
        <taxon>Bacillati</taxon>
        <taxon>Bacillota</taxon>
        <taxon>Clostridia</taxon>
        <taxon>Neomoorellales</taxon>
        <taxon>Neomoorellaceae</taxon>
        <taxon>Thermanaeromonas</taxon>
    </lineage>
</organism>
<keyword evidence="4" id="KW-1185">Reference proteome</keyword>
<dbReference type="Proteomes" id="UP000192569">
    <property type="component" value="Chromosome I"/>
</dbReference>
<evidence type="ECO:0000259" key="2">
    <source>
        <dbReference type="Pfam" id="PF26554"/>
    </source>
</evidence>
<accession>A0A1W1W1Z7</accession>
<name>A0A1W1W1Z7_9FIRM</name>
<gene>
    <name evidence="3" type="ORF">SAMN00808754_3009</name>
</gene>
<dbReference type="InterPro" id="IPR021778">
    <property type="entry name" value="Se/S_carrier-like"/>
</dbReference>